<feature type="compositionally biased region" description="Low complexity" evidence="3">
    <location>
        <begin position="719"/>
        <end position="788"/>
    </location>
</feature>
<dbReference type="InterPro" id="IPR020850">
    <property type="entry name" value="GED_dom"/>
</dbReference>
<evidence type="ECO:0000259" key="4">
    <source>
        <dbReference type="PROSITE" id="PS51388"/>
    </source>
</evidence>
<dbReference type="Gene3D" id="1.20.120.1240">
    <property type="entry name" value="Dynamin, middle domain"/>
    <property type="match status" value="2"/>
</dbReference>
<dbReference type="OrthoDB" id="5061070at2759"/>
<evidence type="ECO:0000256" key="2">
    <source>
        <dbReference type="ARBA" id="ARBA00023134"/>
    </source>
</evidence>
<feature type="domain" description="GED" evidence="4">
    <location>
        <begin position="858"/>
        <end position="949"/>
    </location>
</feature>
<dbReference type="Pfam" id="PF00350">
    <property type="entry name" value="Dynamin_N"/>
    <property type="match status" value="1"/>
</dbReference>
<keyword evidence="1" id="KW-0547">Nucleotide-binding</keyword>
<protein>
    <submittedName>
        <fullName evidence="6">Dynamin-related protein drpa</fullName>
    </submittedName>
</protein>
<name>A0A2C6KPW6_9APIC</name>
<feature type="domain" description="Dynamin-type G" evidence="5">
    <location>
        <begin position="27"/>
        <end position="322"/>
    </location>
</feature>
<evidence type="ECO:0000259" key="5">
    <source>
        <dbReference type="PROSITE" id="PS51718"/>
    </source>
</evidence>
<dbReference type="InterPro" id="IPR000375">
    <property type="entry name" value="Dynamin_stalk"/>
</dbReference>
<feature type="compositionally biased region" description="Basic and acidic residues" evidence="3">
    <location>
        <begin position="796"/>
        <end position="806"/>
    </location>
</feature>
<dbReference type="PROSITE" id="PS51388">
    <property type="entry name" value="GED"/>
    <property type="match status" value="1"/>
</dbReference>
<dbReference type="PROSITE" id="PS51718">
    <property type="entry name" value="G_DYNAMIN_2"/>
    <property type="match status" value="1"/>
</dbReference>
<dbReference type="GO" id="GO:0005737">
    <property type="term" value="C:cytoplasm"/>
    <property type="evidence" value="ECO:0007669"/>
    <property type="project" value="TreeGrafter"/>
</dbReference>
<dbReference type="SMART" id="SM00053">
    <property type="entry name" value="DYNc"/>
    <property type="match status" value="1"/>
</dbReference>
<feature type="region of interest" description="Disordered" evidence="3">
    <location>
        <begin position="74"/>
        <end position="110"/>
    </location>
</feature>
<dbReference type="PANTHER" id="PTHR11566:SF21">
    <property type="entry name" value="DYNAMIN RELATED PROTEIN 1, ISOFORM A"/>
    <property type="match status" value="1"/>
</dbReference>
<feature type="compositionally biased region" description="Low complexity" evidence="3">
    <location>
        <begin position="662"/>
        <end position="684"/>
    </location>
</feature>
<dbReference type="GO" id="GO:0008017">
    <property type="term" value="F:microtubule binding"/>
    <property type="evidence" value="ECO:0007669"/>
    <property type="project" value="TreeGrafter"/>
</dbReference>
<comment type="caution">
    <text evidence="6">The sequence shown here is derived from an EMBL/GenBank/DDBJ whole genome shotgun (WGS) entry which is preliminary data.</text>
</comment>
<dbReference type="SMART" id="SM00302">
    <property type="entry name" value="GED"/>
    <property type="match status" value="1"/>
</dbReference>
<dbReference type="InterPro" id="IPR030381">
    <property type="entry name" value="G_DYNAMIN_dom"/>
</dbReference>
<dbReference type="PANTHER" id="PTHR11566">
    <property type="entry name" value="DYNAMIN"/>
    <property type="match status" value="1"/>
</dbReference>
<evidence type="ECO:0000256" key="3">
    <source>
        <dbReference type="SAM" id="MobiDB-lite"/>
    </source>
</evidence>
<dbReference type="InterPro" id="IPR045063">
    <property type="entry name" value="Dynamin_N"/>
</dbReference>
<sequence length="950" mass="102763">MDELIYVINRLQDVLLSIGAGPAASSVIDLPQIAVVGAQSVGKSSVLEALVGRDFLPRGIGVVTRRPLILQLRNLKSQPSQGSSSSQQGGQGGGGQGDSSPPPLPEEYGEFLHCPSRRFTEFDKIREEIERETERVSGKHKNISASPIVLKIFSPYVIDLTLVDLPGITKVPVGDQPSDIEMQIRRIVFQFISKPTTIILAVTAANTDIANSDSLKIAREVDPEGVRTLGVVTKVDTLEEGTDCADLLRNKIIPLKRGYIGVVCRGQRHTAEGTTIREALKEEESFFRNHPAYKAIAHKQGIPYLAKSLNQILMNHIREVLPELKSRISHLLQKTEAELATYGDPLLEAKANPGALLLHFFSRFARNFQDAIDGKLQAQHSSEQLMGGARINFIFHDWYSRALAEFDPLDGLSDHEIRTAIRNATGPKAALFVPEGAFEILVKKQIQQLEMPSLQCVEQVYEELQKIVEKCELPEMSRFGNLRDRVMDVVRGVLRRCLAPTNQMIHNIIQIELAYINTNHPDFMNNRFGGSGAGGGSSSSSYLQNHYGDEAGGHRGAGGGLSYSNQYLSNSSQPSRYNNNSSHPSNANRLIVGSSRESSHRSASAYSRHSSGGNRSNHRIPPSLLSLDGNLSNSNSSSSSGGGGGHPATPQTHPVVVPPASPLLSTPSPLPPQAQQIAAAAVAANHHHRATSDADQQQGTGGGGGVLQQHGGFFSFLKSARPGSSSSSSSSSSTAAAGGASNNSASTSSSRPPASHNVSPGMSSRPSPGSPRSSSADDSSRQPSSTSPLYPQPRSHTLDYSDESHHLGRSSLRSSFGGTSGGTYEKFRGGGGVGIRLPQVPSIVAPSEVPSEREQIETDLIKSLIWSYFQIVRKNVADAVPKSIMYFMVNTAKDVLQRELVAQLYREELFSDLMREADDICERRSQCKQLLRSLRGASDILAQIRDFNFD</sequence>
<feature type="region of interest" description="Disordered" evidence="3">
    <location>
        <begin position="534"/>
        <end position="831"/>
    </location>
</feature>
<dbReference type="Pfam" id="PF01031">
    <property type="entry name" value="Dynamin_M"/>
    <property type="match status" value="1"/>
</dbReference>
<accession>A0A2C6KPW6</accession>
<dbReference type="CDD" id="cd08771">
    <property type="entry name" value="DLP_1"/>
    <property type="match status" value="1"/>
</dbReference>
<dbReference type="GeneID" id="94430984"/>
<dbReference type="GO" id="GO:0005874">
    <property type="term" value="C:microtubule"/>
    <property type="evidence" value="ECO:0007669"/>
    <property type="project" value="TreeGrafter"/>
</dbReference>
<evidence type="ECO:0000313" key="7">
    <source>
        <dbReference type="Proteomes" id="UP000221165"/>
    </source>
</evidence>
<dbReference type="RefSeq" id="XP_067920251.1">
    <property type="nucleotide sequence ID" value="XM_068067773.1"/>
</dbReference>
<evidence type="ECO:0000256" key="1">
    <source>
        <dbReference type="ARBA" id="ARBA00022741"/>
    </source>
</evidence>
<dbReference type="GO" id="GO:0016020">
    <property type="term" value="C:membrane"/>
    <property type="evidence" value="ECO:0007669"/>
    <property type="project" value="TreeGrafter"/>
</dbReference>
<feature type="compositionally biased region" description="Low complexity" evidence="3">
    <location>
        <begin position="623"/>
        <end position="639"/>
    </location>
</feature>
<proteinExistence type="predicted"/>
<dbReference type="Gene3D" id="3.40.50.300">
    <property type="entry name" value="P-loop containing nucleotide triphosphate hydrolases"/>
    <property type="match status" value="1"/>
</dbReference>
<dbReference type="GO" id="GO:0005525">
    <property type="term" value="F:GTP binding"/>
    <property type="evidence" value="ECO:0007669"/>
    <property type="project" value="InterPro"/>
</dbReference>
<dbReference type="GO" id="GO:0003924">
    <property type="term" value="F:GTPase activity"/>
    <property type="evidence" value="ECO:0007669"/>
    <property type="project" value="InterPro"/>
</dbReference>
<evidence type="ECO:0000313" key="6">
    <source>
        <dbReference type="EMBL" id="PHJ18545.1"/>
    </source>
</evidence>
<dbReference type="AlphaFoldDB" id="A0A2C6KPW6"/>
<reference evidence="6 7" key="1">
    <citation type="journal article" date="2017" name="Int. J. Parasitol.">
        <title>The genome of the protozoan parasite Cystoisospora suis and a reverse vaccinology approach to identify vaccine candidates.</title>
        <authorList>
            <person name="Palmieri N."/>
            <person name="Shrestha A."/>
            <person name="Ruttkowski B."/>
            <person name="Beck T."/>
            <person name="Vogl C."/>
            <person name="Tomley F."/>
            <person name="Blake D.P."/>
            <person name="Joachim A."/>
        </authorList>
    </citation>
    <scope>NUCLEOTIDE SEQUENCE [LARGE SCALE GENOMIC DNA]</scope>
    <source>
        <strain evidence="6 7">Wien I</strain>
    </source>
</reference>
<dbReference type="FunFam" id="3.40.50.300:FF:001027">
    <property type="entry name" value="dynamin-related protein 3A"/>
    <property type="match status" value="1"/>
</dbReference>
<dbReference type="Pfam" id="PF02212">
    <property type="entry name" value="GED"/>
    <property type="match status" value="1"/>
</dbReference>
<dbReference type="EMBL" id="MIGC01004076">
    <property type="protein sequence ID" value="PHJ18545.1"/>
    <property type="molecule type" value="Genomic_DNA"/>
</dbReference>
<feature type="compositionally biased region" description="Low complexity" evidence="3">
    <location>
        <begin position="562"/>
        <end position="573"/>
    </location>
</feature>
<dbReference type="InterPro" id="IPR027417">
    <property type="entry name" value="P-loop_NTPase"/>
</dbReference>
<dbReference type="InterPro" id="IPR003130">
    <property type="entry name" value="GED"/>
</dbReference>
<organism evidence="6 7">
    <name type="scientific">Cystoisospora suis</name>
    <dbReference type="NCBI Taxonomy" id="483139"/>
    <lineage>
        <taxon>Eukaryota</taxon>
        <taxon>Sar</taxon>
        <taxon>Alveolata</taxon>
        <taxon>Apicomplexa</taxon>
        <taxon>Conoidasida</taxon>
        <taxon>Coccidia</taxon>
        <taxon>Eucoccidiorida</taxon>
        <taxon>Eimeriorina</taxon>
        <taxon>Sarcocystidae</taxon>
        <taxon>Cystoisospora</taxon>
    </lineage>
</organism>
<feature type="compositionally biased region" description="Polar residues" evidence="3">
    <location>
        <begin position="574"/>
        <end position="588"/>
    </location>
</feature>
<keyword evidence="7" id="KW-1185">Reference proteome</keyword>
<dbReference type="SUPFAM" id="SSF52540">
    <property type="entry name" value="P-loop containing nucleoside triphosphate hydrolases"/>
    <property type="match status" value="1"/>
</dbReference>
<feature type="compositionally biased region" description="Low complexity" evidence="3">
    <location>
        <begin position="77"/>
        <end position="88"/>
    </location>
</feature>
<dbReference type="PRINTS" id="PR00195">
    <property type="entry name" value="DYNAMIN"/>
</dbReference>
<dbReference type="Proteomes" id="UP000221165">
    <property type="component" value="Unassembled WGS sequence"/>
</dbReference>
<dbReference type="InterPro" id="IPR022812">
    <property type="entry name" value="Dynamin"/>
</dbReference>
<dbReference type="VEuPathDB" id="ToxoDB:CSUI_007628"/>
<dbReference type="InterPro" id="IPR001401">
    <property type="entry name" value="Dynamin_GTPase"/>
</dbReference>
<gene>
    <name evidence="6" type="ORF">CSUI_007628</name>
</gene>
<keyword evidence="2" id="KW-0342">GTP-binding</keyword>
<feature type="compositionally biased region" description="Low complexity" evidence="3">
    <location>
        <begin position="601"/>
        <end position="611"/>
    </location>
</feature>